<dbReference type="Pfam" id="PF00255">
    <property type="entry name" value="GSHPx"/>
    <property type="match status" value="1"/>
</dbReference>
<dbReference type="InterPro" id="IPR036249">
    <property type="entry name" value="Thioredoxin-like_sf"/>
</dbReference>
<organism evidence="5">
    <name type="scientific">Florenciella parvula</name>
    <dbReference type="NCBI Taxonomy" id="236787"/>
    <lineage>
        <taxon>Eukaryota</taxon>
        <taxon>Sar</taxon>
        <taxon>Stramenopiles</taxon>
        <taxon>Ochrophyta</taxon>
        <taxon>Dictyochophyceae</taxon>
        <taxon>Florenciellales</taxon>
        <taxon>Florenciella</taxon>
    </lineage>
</organism>
<dbReference type="PROSITE" id="PS51355">
    <property type="entry name" value="GLUTATHIONE_PEROXID_3"/>
    <property type="match status" value="1"/>
</dbReference>
<evidence type="ECO:0000256" key="3">
    <source>
        <dbReference type="ARBA" id="ARBA00023002"/>
    </source>
</evidence>
<evidence type="ECO:0000256" key="2">
    <source>
        <dbReference type="ARBA" id="ARBA00022559"/>
    </source>
</evidence>
<dbReference type="AlphaFoldDB" id="A0A7S2BBJ2"/>
<dbReference type="Gene3D" id="3.40.30.10">
    <property type="entry name" value="Glutaredoxin"/>
    <property type="match status" value="1"/>
</dbReference>
<dbReference type="GO" id="GO:0004601">
    <property type="term" value="F:peroxidase activity"/>
    <property type="evidence" value="ECO:0007669"/>
    <property type="project" value="UniProtKB-KW"/>
</dbReference>
<dbReference type="PANTHER" id="PTHR11592:SF78">
    <property type="entry name" value="GLUTATHIONE PEROXIDASE"/>
    <property type="match status" value="1"/>
</dbReference>
<dbReference type="PRINTS" id="PR01011">
    <property type="entry name" value="GLUTPROXDASE"/>
</dbReference>
<keyword evidence="3 4" id="KW-0560">Oxidoreductase</keyword>
<dbReference type="GO" id="GO:0006979">
    <property type="term" value="P:response to oxidative stress"/>
    <property type="evidence" value="ECO:0007669"/>
    <property type="project" value="InterPro"/>
</dbReference>
<evidence type="ECO:0000313" key="5">
    <source>
        <dbReference type="EMBL" id="CAD9392061.1"/>
    </source>
</evidence>
<name>A0A7S2BBJ2_9STRA</name>
<evidence type="ECO:0000256" key="4">
    <source>
        <dbReference type="RuleBase" id="RU000499"/>
    </source>
</evidence>
<keyword evidence="2 4" id="KW-0575">Peroxidase</keyword>
<dbReference type="PIRSF" id="PIRSF000303">
    <property type="entry name" value="Glutathion_perox"/>
    <property type="match status" value="1"/>
</dbReference>
<reference evidence="5" key="1">
    <citation type="submission" date="2021-01" db="EMBL/GenBank/DDBJ databases">
        <authorList>
            <person name="Corre E."/>
            <person name="Pelletier E."/>
            <person name="Niang G."/>
            <person name="Scheremetjew M."/>
            <person name="Finn R."/>
            <person name="Kale V."/>
            <person name="Holt S."/>
            <person name="Cochrane G."/>
            <person name="Meng A."/>
            <person name="Brown T."/>
            <person name="Cohen L."/>
        </authorList>
    </citation>
    <scope>NUCLEOTIDE SEQUENCE</scope>
    <source>
        <strain evidence="5">RCC1693</strain>
    </source>
</reference>
<accession>A0A7S2BBJ2</accession>
<gene>
    <name evidence="5" type="ORF">FPAR1323_LOCUS3123</name>
</gene>
<sequence>MGLGIMAFPCNQFGNQEPGTVAEIKSFARERGARFLIMDKIDVNGGKAHDVYRFLKAKTGTSNIGWNFGTYFLVDAAGNAEAYHGVSPMQLDGIIKQKLTIAHEL</sequence>
<evidence type="ECO:0000256" key="1">
    <source>
        <dbReference type="ARBA" id="ARBA00006926"/>
    </source>
</evidence>
<protein>
    <recommendedName>
        <fullName evidence="4">Glutathione peroxidase</fullName>
    </recommendedName>
</protein>
<dbReference type="SUPFAM" id="SSF52833">
    <property type="entry name" value="Thioredoxin-like"/>
    <property type="match status" value="1"/>
</dbReference>
<dbReference type="InterPro" id="IPR000889">
    <property type="entry name" value="Glutathione_peroxidase"/>
</dbReference>
<comment type="similarity">
    <text evidence="1 4">Belongs to the glutathione peroxidase family.</text>
</comment>
<dbReference type="PANTHER" id="PTHR11592">
    <property type="entry name" value="GLUTATHIONE PEROXIDASE"/>
    <property type="match status" value="1"/>
</dbReference>
<dbReference type="EMBL" id="HBGT01005705">
    <property type="protein sequence ID" value="CAD9392061.1"/>
    <property type="molecule type" value="Transcribed_RNA"/>
</dbReference>
<proteinExistence type="inferred from homology"/>